<reference evidence="1" key="1">
    <citation type="submission" date="2018-06" db="EMBL/GenBank/DDBJ databases">
        <authorList>
            <person name="Zhirakovskaya E."/>
        </authorList>
    </citation>
    <scope>NUCLEOTIDE SEQUENCE</scope>
</reference>
<name>A0A3B0XNW6_9ZZZZ</name>
<sequence length="117" mass="13132">MNSRRSIVVFLCFFMVFTGAYAMAAVQGKSIQLYAETWDMTRHGESILKVPVLVAIINEWQENTKSKIELRYPGGEEGELWVEELKDWLVSLGVPSSNIELVPGSDAQDVINIALIE</sequence>
<proteinExistence type="predicted"/>
<protein>
    <submittedName>
        <fullName evidence="1">Uncharacterized protein</fullName>
    </submittedName>
</protein>
<organism evidence="1">
    <name type="scientific">hydrothermal vent metagenome</name>
    <dbReference type="NCBI Taxonomy" id="652676"/>
    <lineage>
        <taxon>unclassified sequences</taxon>
        <taxon>metagenomes</taxon>
        <taxon>ecological metagenomes</taxon>
    </lineage>
</organism>
<dbReference type="AlphaFoldDB" id="A0A3B0XNW6"/>
<gene>
    <name evidence="1" type="ORF">MNBD_GAMMA09-1715</name>
</gene>
<evidence type="ECO:0000313" key="1">
    <source>
        <dbReference type="EMBL" id="VAW69988.1"/>
    </source>
</evidence>
<accession>A0A3B0XNW6</accession>
<dbReference type="EMBL" id="UOFI01000185">
    <property type="protein sequence ID" value="VAW69988.1"/>
    <property type="molecule type" value="Genomic_DNA"/>
</dbReference>